<dbReference type="Proteomes" id="UP000027265">
    <property type="component" value="Unassembled WGS sequence"/>
</dbReference>
<dbReference type="STRING" id="933084.A0A067PVC1"/>
<gene>
    <name evidence="2" type="ORF">JAAARDRAFT_193295</name>
</gene>
<feature type="transmembrane region" description="Helical" evidence="1">
    <location>
        <begin position="175"/>
        <end position="197"/>
    </location>
</feature>
<dbReference type="OrthoDB" id="3248909at2759"/>
<evidence type="ECO:0000256" key="1">
    <source>
        <dbReference type="SAM" id="Phobius"/>
    </source>
</evidence>
<keyword evidence="1" id="KW-0812">Transmembrane</keyword>
<keyword evidence="3" id="KW-1185">Reference proteome</keyword>
<evidence type="ECO:0000313" key="3">
    <source>
        <dbReference type="Proteomes" id="UP000027265"/>
    </source>
</evidence>
<dbReference type="HOGENOM" id="CLU_940306_0_0_1"/>
<organism evidence="2 3">
    <name type="scientific">Jaapia argillacea MUCL 33604</name>
    <dbReference type="NCBI Taxonomy" id="933084"/>
    <lineage>
        <taxon>Eukaryota</taxon>
        <taxon>Fungi</taxon>
        <taxon>Dikarya</taxon>
        <taxon>Basidiomycota</taxon>
        <taxon>Agaricomycotina</taxon>
        <taxon>Agaricomycetes</taxon>
        <taxon>Agaricomycetidae</taxon>
        <taxon>Jaapiales</taxon>
        <taxon>Jaapiaceae</taxon>
        <taxon>Jaapia</taxon>
    </lineage>
</organism>
<dbReference type="InParanoid" id="A0A067PVC1"/>
<accession>A0A067PVC1</accession>
<name>A0A067PVC1_9AGAM</name>
<dbReference type="EMBL" id="KL197717">
    <property type="protein sequence ID" value="KDQ58773.1"/>
    <property type="molecule type" value="Genomic_DNA"/>
</dbReference>
<keyword evidence="1" id="KW-0472">Membrane</keyword>
<evidence type="ECO:0000313" key="2">
    <source>
        <dbReference type="EMBL" id="KDQ58773.1"/>
    </source>
</evidence>
<keyword evidence="1" id="KW-1133">Transmembrane helix</keyword>
<sequence length="296" mass="32064">MASGLAPLQLPSTNKSENLFDVNLCSGSNSSTPDYFSPVVFWFFTYESTVASSAIFCSPTISLWDVSVTVDLDTTNLTSVTPTNQFNSQTSNFAGRRGMENATQLALPAAVFQAAVNSPQGVANAFKDGSFVRLVSSVCTKYLALVAKTVCYLPVEQPVSVGMWTIRTRLWLSDIAVHLLATAMALPAFFATVVQLLHRHERQYLRLAHEPRTIASVVVMGAETGIGSLLSGPQRTEDIVQALRDKKFRIDSMTMKIVMEGEVGYEFAATPSRSVFGRGNGLRGVIGCEVDEVGSE</sequence>
<reference evidence="3" key="1">
    <citation type="journal article" date="2014" name="Proc. Natl. Acad. Sci. U.S.A.">
        <title>Extensive sampling of basidiomycete genomes demonstrates inadequacy of the white-rot/brown-rot paradigm for wood decay fungi.</title>
        <authorList>
            <person name="Riley R."/>
            <person name="Salamov A.A."/>
            <person name="Brown D.W."/>
            <person name="Nagy L.G."/>
            <person name="Floudas D."/>
            <person name="Held B.W."/>
            <person name="Levasseur A."/>
            <person name="Lombard V."/>
            <person name="Morin E."/>
            <person name="Otillar R."/>
            <person name="Lindquist E.A."/>
            <person name="Sun H."/>
            <person name="LaButti K.M."/>
            <person name="Schmutz J."/>
            <person name="Jabbour D."/>
            <person name="Luo H."/>
            <person name="Baker S.E."/>
            <person name="Pisabarro A.G."/>
            <person name="Walton J.D."/>
            <person name="Blanchette R.A."/>
            <person name="Henrissat B."/>
            <person name="Martin F."/>
            <person name="Cullen D."/>
            <person name="Hibbett D.S."/>
            <person name="Grigoriev I.V."/>
        </authorList>
    </citation>
    <scope>NUCLEOTIDE SEQUENCE [LARGE SCALE GENOMIC DNA]</scope>
    <source>
        <strain evidence="3">MUCL 33604</strain>
    </source>
</reference>
<protein>
    <submittedName>
        <fullName evidence="2">Uncharacterized protein</fullName>
    </submittedName>
</protein>
<dbReference type="AlphaFoldDB" id="A0A067PVC1"/>
<proteinExistence type="predicted"/>